<gene>
    <name evidence="1" type="ORF">L1049_016468</name>
</gene>
<comment type="caution">
    <text evidence="1">The sequence shown here is derived from an EMBL/GenBank/DDBJ whole genome shotgun (WGS) entry which is preliminary data.</text>
</comment>
<dbReference type="EMBL" id="JBBPBK010000003">
    <property type="protein sequence ID" value="KAK9288023.1"/>
    <property type="molecule type" value="Genomic_DNA"/>
</dbReference>
<evidence type="ECO:0000313" key="1">
    <source>
        <dbReference type="EMBL" id="KAK9288023.1"/>
    </source>
</evidence>
<dbReference type="Proteomes" id="UP001415857">
    <property type="component" value="Unassembled WGS sequence"/>
</dbReference>
<name>A0AAP0X6V2_LIQFO</name>
<keyword evidence="2" id="KW-1185">Reference proteome</keyword>
<reference evidence="1 2" key="1">
    <citation type="journal article" date="2024" name="Plant J.">
        <title>Genome sequences and population genomics reveal climatic adaptation and genomic divergence between two closely related sweetgum species.</title>
        <authorList>
            <person name="Xu W.Q."/>
            <person name="Ren C.Q."/>
            <person name="Zhang X.Y."/>
            <person name="Comes H.P."/>
            <person name="Liu X.H."/>
            <person name="Li Y.G."/>
            <person name="Kettle C.J."/>
            <person name="Jalonen R."/>
            <person name="Gaisberger H."/>
            <person name="Ma Y.Z."/>
            <person name="Qiu Y.X."/>
        </authorList>
    </citation>
    <scope>NUCLEOTIDE SEQUENCE [LARGE SCALE GENOMIC DNA]</scope>
    <source>
        <strain evidence="1">Hangzhou</strain>
    </source>
</reference>
<dbReference type="PANTHER" id="PTHR31286:SF180">
    <property type="entry name" value="OS10G0362600 PROTEIN"/>
    <property type="match status" value="1"/>
</dbReference>
<dbReference type="InterPro" id="IPR040256">
    <property type="entry name" value="At4g02000-like"/>
</dbReference>
<protein>
    <submittedName>
        <fullName evidence="1">Uncharacterized protein</fullName>
    </submittedName>
</protein>
<dbReference type="AlphaFoldDB" id="A0AAP0X6V2"/>
<dbReference type="PANTHER" id="PTHR31286">
    <property type="entry name" value="GLYCINE-RICH CELL WALL STRUCTURAL PROTEIN 1.8-LIKE"/>
    <property type="match status" value="1"/>
</dbReference>
<organism evidence="1 2">
    <name type="scientific">Liquidambar formosana</name>
    <name type="common">Formosan gum</name>
    <dbReference type="NCBI Taxonomy" id="63359"/>
    <lineage>
        <taxon>Eukaryota</taxon>
        <taxon>Viridiplantae</taxon>
        <taxon>Streptophyta</taxon>
        <taxon>Embryophyta</taxon>
        <taxon>Tracheophyta</taxon>
        <taxon>Spermatophyta</taxon>
        <taxon>Magnoliopsida</taxon>
        <taxon>eudicotyledons</taxon>
        <taxon>Gunneridae</taxon>
        <taxon>Pentapetalae</taxon>
        <taxon>Saxifragales</taxon>
        <taxon>Altingiaceae</taxon>
        <taxon>Liquidambar</taxon>
    </lineage>
</organism>
<evidence type="ECO:0000313" key="2">
    <source>
        <dbReference type="Proteomes" id="UP001415857"/>
    </source>
</evidence>
<proteinExistence type="predicted"/>
<accession>A0AAP0X6V2</accession>
<sequence>MCVKSCLQKILNDIGTILRIDEASLILDKCVFARVCVLVDLRKPLLQEVKYLRKGTIHTRYIRYENIREGCFFCGNPDHRLDQCNVRPKSKDVYRLFKTEFHRQKEAQYVADCSSGKNIEDTPWIEIVFGAKYQNITTLKSNLDAAGFPSMESYKGLMNESDEFIPVHSNRKSGSSGRQIINPSRALARGRHSRGDLVRSSVRSKFGRGATTNKKCIELTHL</sequence>